<protein>
    <submittedName>
        <fullName evidence="1">Uncharacterized protein</fullName>
    </submittedName>
</protein>
<sequence>MVGGRGRTWGAYWDALFPPALVTNWVDWKRGSTGVNVARRLWDQREHLRRTYESVYGADASRWPSQHPGVVLDAVPVMAYAACLGCQWFDRSGHAPLLAAWEHEKSDGEVR</sequence>
<reference evidence="1" key="2">
    <citation type="submission" date="2020-02" db="EMBL/GenBank/DDBJ databases">
        <authorList>
            <person name="Matsumoto Y."/>
            <person name="Motooka D."/>
            <person name="Nakamura S."/>
        </authorList>
    </citation>
    <scope>NUCLEOTIDE SEQUENCE</scope>
    <source>
        <strain evidence="1">JCM 13671</strain>
    </source>
</reference>
<evidence type="ECO:0000313" key="2">
    <source>
        <dbReference type="Proteomes" id="UP000466931"/>
    </source>
</evidence>
<name>A0A7I7XUQ6_9MYCO</name>
<accession>A0A7I7XUQ6</accession>
<dbReference type="EMBL" id="AP022612">
    <property type="protein sequence ID" value="BBZ32988.1"/>
    <property type="molecule type" value="Genomic_DNA"/>
</dbReference>
<organism evidence="1 2">
    <name type="scientific">Mycolicibacterium confluentis</name>
    <dbReference type="NCBI Taxonomy" id="28047"/>
    <lineage>
        <taxon>Bacteria</taxon>
        <taxon>Bacillati</taxon>
        <taxon>Actinomycetota</taxon>
        <taxon>Actinomycetes</taxon>
        <taxon>Mycobacteriales</taxon>
        <taxon>Mycobacteriaceae</taxon>
        <taxon>Mycolicibacterium</taxon>
    </lineage>
</organism>
<proteinExistence type="predicted"/>
<keyword evidence="2" id="KW-1185">Reference proteome</keyword>
<evidence type="ECO:0000313" key="1">
    <source>
        <dbReference type="EMBL" id="BBZ32988.1"/>
    </source>
</evidence>
<dbReference type="Proteomes" id="UP000466931">
    <property type="component" value="Chromosome"/>
</dbReference>
<dbReference type="AlphaFoldDB" id="A0A7I7XUQ6"/>
<reference evidence="1" key="1">
    <citation type="journal article" date="2019" name="Emerg. Microbes Infect.">
        <title>Comprehensive subspecies identification of 175 nontuberculous mycobacteria species based on 7547 genomic profiles.</title>
        <authorList>
            <person name="Matsumoto Y."/>
            <person name="Kinjo T."/>
            <person name="Motooka D."/>
            <person name="Nabeya D."/>
            <person name="Jung N."/>
            <person name="Uechi K."/>
            <person name="Horii T."/>
            <person name="Iida T."/>
            <person name="Fujita J."/>
            <person name="Nakamura S."/>
        </authorList>
    </citation>
    <scope>NUCLEOTIDE SEQUENCE [LARGE SCALE GENOMIC DNA]</scope>
    <source>
        <strain evidence="1">JCM 13671</strain>
    </source>
</reference>
<gene>
    <name evidence="1" type="ORF">MCNF_15930</name>
</gene>